<feature type="compositionally biased region" description="Basic residues" evidence="1">
    <location>
        <begin position="300"/>
        <end position="313"/>
    </location>
</feature>
<dbReference type="PANTHER" id="PTHR15503:SF22">
    <property type="entry name" value="TRANSPOSON TY3-I GAG POLYPROTEIN"/>
    <property type="match status" value="1"/>
</dbReference>
<evidence type="ECO:0000256" key="1">
    <source>
        <dbReference type="SAM" id="MobiDB-lite"/>
    </source>
</evidence>
<comment type="caution">
    <text evidence="2">The sequence shown here is derived from an EMBL/GenBank/DDBJ whole genome shotgun (WGS) entry which is preliminary data.</text>
</comment>
<evidence type="ECO:0000313" key="2">
    <source>
        <dbReference type="EMBL" id="MBW0554934.1"/>
    </source>
</evidence>
<evidence type="ECO:0000313" key="3">
    <source>
        <dbReference type="Proteomes" id="UP000765509"/>
    </source>
</evidence>
<dbReference type="InterPro" id="IPR032567">
    <property type="entry name" value="RTL1-rel"/>
</dbReference>
<feature type="compositionally biased region" description="Basic and acidic residues" evidence="1">
    <location>
        <begin position="314"/>
        <end position="324"/>
    </location>
</feature>
<gene>
    <name evidence="2" type="ORF">O181_094649</name>
</gene>
<feature type="region of interest" description="Disordered" evidence="1">
    <location>
        <begin position="1"/>
        <end position="59"/>
    </location>
</feature>
<feature type="region of interest" description="Disordered" evidence="1">
    <location>
        <begin position="270"/>
        <end position="324"/>
    </location>
</feature>
<proteinExistence type="predicted"/>
<feature type="region of interest" description="Disordered" evidence="1">
    <location>
        <begin position="358"/>
        <end position="377"/>
    </location>
</feature>
<organism evidence="2 3">
    <name type="scientific">Austropuccinia psidii MF-1</name>
    <dbReference type="NCBI Taxonomy" id="1389203"/>
    <lineage>
        <taxon>Eukaryota</taxon>
        <taxon>Fungi</taxon>
        <taxon>Dikarya</taxon>
        <taxon>Basidiomycota</taxon>
        <taxon>Pucciniomycotina</taxon>
        <taxon>Pucciniomycetes</taxon>
        <taxon>Pucciniales</taxon>
        <taxon>Sphaerophragmiaceae</taxon>
        <taxon>Austropuccinia</taxon>
    </lineage>
</organism>
<protein>
    <recommendedName>
        <fullName evidence="4">Retrotransposon gag domain-containing protein</fullName>
    </recommendedName>
</protein>
<feature type="compositionally biased region" description="Basic and acidic residues" evidence="1">
    <location>
        <begin position="270"/>
        <end position="282"/>
    </location>
</feature>
<accession>A0A9Q3J3U1</accession>
<keyword evidence="3" id="KW-1185">Reference proteome</keyword>
<name>A0A9Q3J3U1_9BASI</name>
<reference evidence="2" key="1">
    <citation type="submission" date="2021-03" db="EMBL/GenBank/DDBJ databases">
        <title>Draft genome sequence of rust myrtle Austropuccinia psidii MF-1, a brazilian biotype.</title>
        <authorList>
            <person name="Quecine M.C."/>
            <person name="Pachon D.M.R."/>
            <person name="Bonatelli M.L."/>
            <person name="Correr F.H."/>
            <person name="Franceschini L.M."/>
            <person name="Leite T.F."/>
            <person name="Margarido G.R.A."/>
            <person name="Almeida C.A."/>
            <person name="Ferrarezi J.A."/>
            <person name="Labate C.A."/>
        </authorList>
    </citation>
    <scope>NUCLEOTIDE SEQUENCE</scope>
    <source>
        <strain evidence="2">MF-1</strain>
    </source>
</reference>
<evidence type="ECO:0008006" key="4">
    <source>
        <dbReference type="Google" id="ProtNLM"/>
    </source>
</evidence>
<dbReference type="EMBL" id="AVOT02061771">
    <property type="protein sequence ID" value="MBW0554934.1"/>
    <property type="molecule type" value="Genomic_DNA"/>
</dbReference>
<dbReference type="AlphaFoldDB" id="A0A9Q3J3U1"/>
<dbReference type="PANTHER" id="PTHR15503">
    <property type="entry name" value="LDOC1 RELATED"/>
    <property type="match status" value="1"/>
</dbReference>
<feature type="compositionally biased region" description="Polar residues" evidence="1">
    <location>
        <begin position="44"/>
        <end position="59"/>
    </location>
</feature>
<sequence length="377" mass="42755">MEREAPSRSRGVKSRSGESEHEEGEESEETKVADSFAGAPEASEASNLAPSNQPPVSQAEPNFLKMMEKMTQFMGQLTQAVAPRDTPRAPAFKTPSMKAPDSFDGTKAYKLRGFIQSCQLIFHNDPENFFPDRKKVLYSTSFLTGQVGKWIEPYLSNISNEDPSYLLNNWKLLETQIFTLFGDPNEFRKAEKESESLRIKESGQVSLYIADFRSLISRIGDWGERAYIYVHRRGLESRLLDQLASHPGNFDSLQELMDMTLELDTRYHERQKENGSNQEKEPPISGSNPSKPPQSSSSKKPYHRKNKKGKNFKVSKDKPHVALLTKENKLIGSVKERRIKEGLCTYCGGKHPVEKFFKRHENRQGSSRGFPSKKGKA</sequence>
<dbReference type="Proteomes" id="UP000765509">
    <property type="component" value="Unassembled WGS sequence"/>
</dbReference>
<feature type="compositionally biased region" description="Low complexity" evidence="1">
    <location>
        <begin position="285"/>
        <end position="299"/>
    </location>
</feature>